<evidence type="ECO:0000313" key="3">
    <source>
        <dbReference type="Proteomes" id="UP000324222"/>
    </source>
</evidence>
<keyword evidence="3" id="KW-1185">Reference proteome</keyword>
<gene>
    <name evidence="2" type="ORF">E2C01_007108</name>
</gene>
<proteinExistence type="predicted"/>
<feature type="compositionally biased region" description="Gly residues" evidence="1">
    <location>
        <begin position="44"/>
        <end position="54"/>
    </location>
</feature>
<protein>
    <submittedName>
        <fullName evidence="2">Uncharacterized protein</fullName>
    </submittedName>
</protein>
<evidence type="ECO:0000313" key="2">
    <source>
        <dbReference type="EMBL" id="MPC14344.1"/>
    </source>
</evidence>
<feature type="region of interest" description="Disordered" evidence="1">
    <location>
        <begin position="1"/>
        <end position="54"/>
    </location>
</feature>
<comment type="caution">
    <text evidence="2">The sequence shown here is derived from an EMBL/GenBank/DDBJ whole genome shotgun (WGS) entry which is preliminary data.</text>
</comment>
<feature type="compositionally biased region" description="Low complexity" evidence="1">
    <location>
        <begin position="15"/>
        <end position="43"/>
    </location>
</feature>
<dbReference type="Proteomes" id="UP000324222">
    <property type="component" value="Unassembled WGS sequence"/>
</dbReference>
<evidence type="ECO:0000256" key="1">
    <source>
        <dbReference type="SAM" id="MobiDB-lite"/>
    </source>
</evidence>
<sequence length="69" mass="7005">MGVRKHGRVGERPRVTTTTLTPSLSQPLTRHQQVKGPSGDGQDAVGGGGAAGRAGSGCLEIVVLSRGIK</sequence>
<organism evidence="2 3">
    <name type="scientific">Portunus trituberculatus</name>
    <name type="common">Swimming crab</name>
    <name type="synonym">Neptunus trituberculatus</name>
    <dbReference type="NCBI Taxonomy" id="210409"/>
    <lineage>
        <taxon>Eukaryota</taxon>
        <taxon>Metazoa</taxon>
        <taxon>Ecdysozoa</taxon>
        <taxon>Arthropoda</taxon>
        <taxon>Crustacea</taxon>
        <taxon>Multicrustacea</taxon>
        <taxon>Malacostraca</taxon>
        <taxon>Eumalacostraca</taxon>
        <taxon>Eucarida</taxon>
        <taxon>Decapoda</taxon>
        <taxon>Pleocyemata</taxon>
        <taxon>Brachyura</taxon>
        <taxon>Eubrachyura</taxon>
        <taxon>Portunoidea</taxon>
        <taxon>Portunidae</taxon>
        <taxon>Portuninae</taxon>
        <taxon>Portunus</taxon>
    </lineage>
</organism>
<dbReference type="AlphaFoldDB" id="A0A5B7CZZ5"/>
<accession>A0A5B7CZZ5</accession>
<name>A0A5B7CZZ5_PORTR</name>
<reference evidence="2 3" key="1">
    <citation type="submission" date="2019-05" db="EMBL/GenBank/DDBJ databases">
        <title>Another draft genome of Portunus trituberculatus and its Hox gene families provides insights of decapod evolution.</title>
        <authorList>
            <person name="Jeong J.-H."/>
            <person name="Song I."/>
            <person name="Kim S."/>
            <person name="Choi T."/>
            <person name="Kim D."/>
            <person name="Ryu S."/>
            <person name="Kim W."/>
        </authorList>
    </citation>
    <scope>NUCLEOTIDE SEQUENCE [LARGE SCALE GENOMIC DNA]</scope>
    <source>
        <tissue evidence="2">Muscle</tissue>
    </source>
</reference>
<dbReference type="EMBL" id="VSRR010000345">
    <property type="protein sequence ID" value="MPC14344.1"/>
    <property type="molecule type" value="Genomic_DNA"/>
</dbReference>